<reference evidence="1 2" key="1">
    <citation type="journal article" date="2015" name="Stand. Genomic Sci.">
        <title>Genomic Encyclopedia of Bacterial and Archaeal Type Strains, Phase III: the genomes of soil and plant-associated and newly described type strains.</title>
        <authorList>
            <person name="Whitman W.B."/>
            <person name="Woyke T."/>
            <person name="Klenk H.P."/>
            <person name="Zhou Y."/>
            <person name="Lilburn T.G."/>
            <person name="Beck B.J."/>
            <person name="De Vos P."/>
            <person name="Vandamme P."/>
            <person name="Eisen J.A."/>
            <person name="Garrity G."/>
            <person name="Hugenholtz P."/>
            <person name="Kyrpides N.C."/>
        </authorList>
    </citation>
    <scope>NUCLEOTIDE SEQUENCE [LARGE SCALE GENOMIC DNA]</scope>
    <source>
        <strain evidence="1 2">CV53</strain>
    </source>
</reference>
<dbReference type="Proteomes" id="UP000295689">
    <property type="component" value="Unassembled WGS sequence"/>
</dbReference>
<proteinExistence type="predicted"/>
<keyword evidence="2" id="KW-1185">Reference proteome</keyword>
<gene>
    <name evidence="1" type="ORF">EV146_11066</name>
</gene>
<dbReference type="RefSeq" id="WP_132009339.1">
    <property type="nucleotide sequence ID" value="NZ_JABUHM010000011.1"/>
</dbReference>
<comment type="caution">
    <text evidence="1">The sequence shown here is derived from an EMBL/GenBank/DDBJ whole genome shotgun (WGS) entry which is preliminary data.</text>
</comment>
<accession>A0A4R2B945</accession>
<name>A0A4R2B945_9BACI</name>
<dbReference type="AlphaFoldDB" id="A0A4R2B945"/>
<protein>
    <submittedName>
        <fullName evidence="1">Uncharacterized protein</fullName>
    </submittedName>
</protein>
<dbReference type="EMBL" id="SLVV01000010">
    <property type="protein sequence ID" value="TCN22582.1"/>
    <property type="molecule type" value="Genomic_DNA"/>
</dbReference>
<organism evidence="1 2">
    <name type="scientific">Mesobacillus foraminis</name>
    <dbReference type="NCBI Taxonomy" id="279826"/>
    <lineage>
        <taxon>Bacteria</taxon>
        <taxon>Bacillati</taxon>
        <taxon>Bacillota</taxon>
        <taxon>Bacilli</taxon>
        <taxon>Bacillales</taxon>
        <taxon>Bacillaceae</taxon>
        <taxon>Mesobacillus</taxon>
    </lineage>
</organism>
<evidence type="ECO:0000313" key="1">
    <source>
        <dbReference type="EMBL" id="TCN22582.1"/>
    </source>
</evidence>
<sequence>MSRIRVAATVKLKEGFDMSRLKMELANSMQTEYRLKNIDMDDDDTGMGKIKAHVEQPRHILKYELSGELTQNDVLAGLEKTRDKLKTFVIEGLNIED</sequence>
<evidence type="ECO:0000313" key="2">
    <source>
        <dbReference type="Proteomes" id="UP000295689"/>
    </source>
</evidence>